<accession>A0A6M3JQ64</accession>
<dbReference type="AlphaFoldDB" id="A0A6M3JQ64"/>
<feature type="coiled-coil region" evidence="1">
    <location>
        <begin position="17"/>
        <end position="44"/>
    </location>
</feature>
<gene>
    <name evidence="3" type="ORF">MM415A02959_0004</name>
    <name evidence="2" type="ORF">MM415B00892_0031</name>
</gene>
<evidence type="ECO:0000256" key="1">
    <source>
        <dbReference type="SAM" id="Coils"/>
    </source>
</evidence>
<dbReference type="EMBL" id="MT141453">
    <property type="protein sequence ID" value="QJA61805.1"/>
    <property type="molecule type" value="Genomic_DNA"/>
</dbReference>
<protein>
    <submittedName>
        <fullName evidence="3">Uncharacterized protein</fullName>
    </submittedName>
</protein>
<proteinExistence type="predicted"/>
<keyword evidence="1" id="KW-0175">Coiled coil</keyword>
<evidence type="ECO:0000313" key="3">
    <source>
        <dbReference type="EMBL" id="QJA72000.1"/>
    </source>
</evidence>
<name>A0A6M3JQ64_9ZZZZ</name>
<organism evidence="3">
    <name type="scientific">viral metagenome</name>
    <dbReference type="NCBI Taxonomy" id="1070528"/>
    <lineage>
        <taxon>unclassified sequences</taxon>
        <taxon>metagenomes</taxon>
        <taxon>organismal metagenomes</taxon>
    </lineage>
</organism>
<reference evidence="3" key="1">
    <citation type="submission" date="2020-03" db="EMBL/GenBank/DDBJ databases">
        <title>The deep terrestrial virosphere.</title>
        <authorList>
            <person name="Holmfeldt K."/>
            <person name="Nilsson E."/>
            <person name="Simone D."/>
            <person name="Lopez-Fernandez M."/>
            <person name="Wu X."/>
            <person name="de Brujin I."/>
            <person name="Lundin D."/>
            <person name="Andersson A."/>
            <person name="Bertilsson S."/>
            <person name="Dopson M."/>
        </authorList>
    </citation>
    <scope>NUCLEOTIDE SEQUENCE</scope>
    <source>
        <strain evidence="3">MM415A02959</strain>
        <strain evidence="2">MM415B00892</strain>
    </source>
</reference>
<evidence type="ECO:0000313" key="2">
    <source>
        <dbReference type="EMBL" id="QJA61805.1"/>
    </source>
</evidence>
<sequence length="44" mass="5181">MMKESLLELTRQLLDKKTVKKETVKDYNDRIKELEAQIAACVKE</sequence>
<dbReference type="EMBL" id="MT141916">
    <property type="protein sequence ID" value="QJA72000.1"/>
    <property type="molecule type" value="Genomic_DNA"/>
</dbReference>